<evidence type="ECO:0000313" key="2">
    <source>
        <dbReference type="EMBL" id="MBA5606071.1"/>
    </source>
</evidence>
<name>A0A7W2EHM0_9BURK</name>
<dbReference type="RefSeq" id="WP_182217751.1">
    <property type="nucleotide sequence ID" value="NZ_JACEZS010000009.1"/>
</dbReference>
<dbReference type="Pfam" id="PF12680">
    <property type="entry name" value="SnoaL_2"/>
    <property type="match status" value="1"/>
</dbReference>
<evidence type="ECO:0000259" key="1">
    <source>
        <dbReference type="Pfam" id="PF12680"/>
    </source>
</evidence>
<sequence length="151" mass="17380">MTNLDSLMTWYATLTPDTVAQAGRFYAADAHFRDPFNDVHGIAAIEAIFRHMFVHTDNPRFIIGERMQQDGQAFVTWRFEFGLRGRPYEIVGGSHLRFNQQGLVVMHRDYWDAAEELLQKLPLVGAPIRWLRARFRVPLPAAIHPASETRS</sequence>
<proteinExistence type="predicted"/>
<dbReference type="AlphaFoldDB" id="A0A7W2EHM0"/>
<keyword evidence="3" id="KW-1185">Reference proteome</keyword>
<dbReference type="InterPro" id="IPR037401">
    <property type="entry name" value="SnoaL-like"/>
</dbReference>
<feature type="domain" description="SnoaL-like" evidence="1">
    <location>
        <begin position="10"/>
        <end position="105"/>
    </location>
</feature>
<accession>A0A7W2EHM0</accession>
<reference evidence="2 3" key="1">
    <citation type="submission" date="2020-07" db="EMBL/GenBank/DDBJ databases">
        <title>Novel species isolated from subtropical streams in China.</title>
        <authorList>
            <person name="Lu H."/>
        </authorList>
    </citation>
    <scope>NUCLEOTIDE SEQUENCE [LARGE SCALE GENOMIC DNA]</scope>
    <source>
        <strain evidence="2 3">FT3S</strain>
    </source>
</reference>
<protein>
    <submittedName>
        <fullName evidence="2">Nuclear transport factor 2 family protein</fullName>
    </submittedName>
</protein>
<dbReference type="Proteomes" id="UP000566711">
    <property type="component" value="Unassembled WGS sequence"/>
</dbReference>
<dbReference type="EMBL" id="JACEZS010000009">
    <property type="protein sequence ID" value="MBA5606071.1"/>
    <property type="molecule type" value="Genomic_DNA"/>
</dbReference>
<dbReference type="Gene3D" id="3.10.450.50">
    <property type="match status" value="1"/>
</dbReference>
<dbReference type="InterPro" id="IPR032710">
    <property type="entry name" value="NTF2-like_dom_sf"/>
</dbReference>
<gene>
    <name evidence="2" type="ORF">H3H36_11955</name>
</gene>
<comment type="caution">
    <text evidence="2">The sequence shown here is derived from an EMBL/GenBank/DDBJ whole genome shotgun (WGS) entry which is preliminary data.</text>
</comment>
<organism evidence="2 3">
    <name type="scientific">Rugamonas fusca</name>
    <dbReference type="NCBI Taxonomy" id="2758568"/>
    <lineage>
        <taxon>Bacteria</taxon>
        <taxon>Pseudomonadati</taxon>
        <taxon>Pseudomonadota</taxon>
        <taxon>Betaproteobacteria</taxon>
        <taxon>Burkholderiales</taxon>
        <taxon>Oxalobacteraceae</taxon>
        <taxon>Telluria group</taxon>
        <taxon>Rugamonas</taxon>
    </lineage>
</organism>
<dbReference type="SUPFAM" id="SSF54427">
    <property type="entry name" value="NTF2-like"/>
    <property type="match status" value="1"/>
</dbReference>
<evidence type="ECO:0000313" key="3">
    <source>
        <dbReference type="Proteomes" id="UP000566711"/>
    </source>
</evidence>